<reference evidence="6 7" key="1">
    <citation type="submission" date="2023-09" db="EMBL/GenBank/DDBJ databases">
        <authorList>
            <person name="Rey-Velasco X."/>
        </authorList>
    </citation>
    <scope>NUCLEOTIDE SEQUENCE [LARGE SCALE GENOMIC DNA]</scope>
    <source>
        <strain evidence="6 7">W335</strain>
    </source>
</reference>
<proteinExistence type="predicted"/>
<keyword evidence="3 4" id="KW-0408">Iron</keyword>
<accession>A0ABU3BXP8</accession>
<evidence type="ECO:0000259" key="5">
    <source>
        <dbReference type="PROSITE" id="PS51007"/>
    </source>
</evidence>
<dbReference type="Proteomes" id="UP001251857">
    <property type="component" value="Unassembled WGS sequence"/>
</dbReference>
<keyword evidence="7" id="KW-1185">Reference proteome</keyword>
<dbReference type="SUPFAM" id="SSF46626">
    <property type="entry name" value="Cytochrome c"/>
    <property type="match status" value="1"/>
</dbReference>
<evidence type="ECO:0000313" key="6">
    <source>
        <dbReference type="EMBL" id="MDT0634089.1"/>
    </source>
</evidence>
<protein>
    <submittedName>
        <fullName evidence="6">Cbb3-type cytochrome c oxidase subunit II</fullName>
    </submittedName>
</protein>
<dbReference type="InterPro" id="IPR036909">
    <property type="entry name" value="Cyt_c-like_dom_sf"/>
</dbReference>
<evidence type="ECO:0000256" key="1">
    <source>
        <dbReference type="ARBA" id="ARBA00022617"/>
    </source>
</evidence>
<dbReference type="Gene3D" id="1.10.760.10">
    <property type="entry name" value="Cytochrome c-like domain"/>
    <property type="match status" value="1"/>
</dbReference>
<evidence type="ECO:0000256" key="3">
    <source>
        <dbReference type="ARBA" id="ARBA00023004"/>
    </source>
</evidence>
<dbReference type="InterPro" id="IPR003468">
    <property type="entry name" value="Cyt_c_oxidase_monohaem-su/FixO"/>
</dbReference>
<dbReference type="PROSITE" id="PS51007">
    <property type="entry name" value="CYTC"/>
    <property type="match status" value="1"/>
</dbReference>
<keyword evidence="1 4" id="KW-0349">Heme</keyword>
<evidence type="ECO:0000256" key="4">
    <source>
        <dbReference type="PROSITE-ProRule" id="PRU00433"/>
    </source>
</evidence>
<organism evidence="6 7">
    <name type="scientific">Spectribacter hydrogenoxidans</name>
    <dbReference type="NCBI Taxonomy" id="3075608"/>
    <lineage>
        <taxon>Bacteria</taxon>
        <taxon>Pseudomonadati</taxon>
        <taxon>Pseudomonadota</taxon>
        <taxon>Gammaproteobacteria</taxon>
        <taxon>Salinisphaerales</taxon>
        <taxon>Salinisphaeraceae</taxon>
        <taxon>Spectribacter</taxon>
    </lineage>
</organism>
<evidence type="ECO:0000256" key="2">
    <source>
        <dbReference type="ARBA" id="ARBA00022723"/>
    </source>
</evidence>
<gene>
    <name evidence="6" type="ORF">RM532_03880</name>
</gene>
<feature type="domain" description="Cytochrome c" evidence="5">
    <location>
        <begin position="45"/>
        <end position="185"/>
    </location>
</feature>
<keyword evidence="2 4" id="KW-0479">Metal-binding</keyword>
<dbReference type="Pfam" id="PF02433">
    <property type="entry name" value="FixO"/>
    <property type="match status" value="1"/>
</dbReference>
<evidence type="ECO:0000313" key="7">
    <source>
        <dbReference type="Proteomes" id="UP001251857"/>
    </source>
</evidence>
<dbReference type="InterPro" id="IPR009056">
    <property type="entry name" value="Cyt_c-like_dom"/>
</dbReference>
<comment type="caution">
    <text evidence="6">The sequence shown here is derived from an EMBL/GenBank/DDBJ whole genome shotgun (WGS) entry which is preliminary data.</text>
</comment>
<dbReference type="RefSeq" id="WP_311651834.1">
    <property type="nucleotide sequence ID" value="NZ_JAVRIB010000003.1"/>
</dbReference>
<dbReference type="EMBL" id="JAVRIB010000003">
    <property type="protein sequence ID" value="MDT0634089.1"/>
    <property type="molecule type" value="Genomic_DNA"/>
</dbReference>
<name>A0ABU3BXP8_9GAMM</name>
<sequence length="207" mass="22819">MTRVLGIAAGSALILLFATLLIVVMPAVQLQSSRNVPEALEPYSPAAERGREVYISMGCQYCHSQQPRDPGLAPDGQRGWGRPSVPPDYAYDQPHLLGTMRTGPDLLNIGARQPSVDWHLTHLYNPRALIPDSTMPAFRFLFETTDVVLNQDREVNLPPDFRPEAGHVIATQDAMDLVQYLLELDRTYETEAIPQASAEGADAEKAP</sequence>